<dbReference type="InParanoid" id="A0A1S3GXI9"/>
<name>A0A1S3GXI9_DIPOR</name>
<dbReference type="KEGG" id="dord:106002710"/>
<dbReference type="RefSeq" id="XP_012892989.1">
    <property type="nucleotide sequence ID" value="XM_013037535.1"/>
</dbReference>
<evidence type="ECO:0000313" key="3">
    <source>
        <dbReference type="Proteomes" id="UP000081671"/>
    </source>
</evidence>
<proteinExistence type="predicted"/>
<reference evidence="4" key="1">
    <citation type="submission" date="2025-08" db="UniProtKB">
        <authorList>
            <consortium name="RefSeq"/>
        </authorList>
    </citation>
    <scope>IDENTIFICATION</scope>
    <source>
        <tissue evidence="4">Kidney</tissue>
    </source>
</reference>
<accession>A0A1S3GXI9</accession>
<keyword evidence="3" id="KW-1185">Reference proteome</keyword>
<feature type="compositionally biased region" description="Basic and acidic residues" evidence="1">
    <location>
        <begin position="79"/>
        <end position="88"/>
    </location>
</feature>
<protein>
    <submittedName>
        <fullName evidence="4">Glycoprotein Xg-like</fullName>
    </submittedName>
</protein>
<evidence type="ECO:0000256" key="1">
    <source>
        <dbReference type="SAM" id="MobiDB-lite"/>
    </source>
</evidence>
<feature type="transmembrane region" description="Helical" evidence="2">
    <location>
        <begin position="104"/>
        <end position="127"/>
    </location>
</feature>
<keyword evidence="2" id="KW-0812">Transmembrane</keyword>
<sequence length="128" mass="13556">MPTYTVNTLGQADFDLADALDDPGCTRSCLTRPGRDPRVGMETSTSRPDAGLHPSPNPRQAQEVRTWKGEGPDVEAGDGEARMERPGCREPSVEARIYGPGCSALARVVSPVVSVVVVALVGAAITYF</sequence>
<organism evidence="3 4">
    <name type="scientific">Dipodomys ordii</name>
    <name type="common">Ord's kangaroo rat</name>
    <dbReference type="NCBI Taxonomy" id="10020"/>
    <lineage>
        <taxon>Eukaryota</taxon>
        <taxon>Metazoa</taxon>
        <taxon>Chordata</taxon>
        <taxon>Craniata</taxon>
        <taxon>Vertebrata</taxon>
        <taxon>Euteleostomi</taxon>
        <taxon>Mammalia</taxon>
        <taxon>Eutheria</taxon>
        <taxon>Euarchontoglires</taxon>
        <taxon>Glires</taxon>
        <taxon>Rodentia</taxon>
        <taxon>Castorimorpha</taxon>
        <taxon>Heteromyidae</taxon>
        <taxon>Dipodomyinae</taxon>
        <taxon>Dipodomys</taxon>
    </lineage>
</organism>
<feature type="region of interest" description="Disordered" evidence="1">
    <location>
        <begin position="26"/>
        <end position="88"/>
    </location>
</feature>
<dbReference type="Proteomes" id="UP000081671">
    <property type="component" value="Unplaced"/>
</dbReference>
<evidence type="ECO:0000313" key="4">
    <source>
        <dbReference type="RefSeq" id="XP_012892989.1"/>
    </source>
</evidence>
<dbReference type="GeneID" id="106002710"/>
<dbReference type="AlphaFoldDB" id="A0A1S3GXI9"/>
<keyword evidence="2" id="KW-1133">Transmembrane helix</keyword>
<keyword evidence="2" id="KW-0472">Membrane</keyword>
<evidence type="ECO:0000256" key="2">
    <source>
        <dbReference type="SAM" id="Phobius"/>
    </source>
</evidence>
<gene>
    <name evidence="4" type="primary">LOC106002710</name>
</gene>